<organism evidence="3 5">
    <name type="scientific">[Clostridium] leptum DSM 753</name>
    <dbReference type="NCBI Taxonomy" id="428125"/>
    <lineage>
        <taxon>Bacteria</taxon>
        <taxon>Bacillati</taxon>
        <taxon>Bacillota</taxon>
        <taxon>Clostridia</taxon>
        <taxon>Eubacteriales</taxon>
        <taxon>Oscillospiraceae</taxon>
        <taxon>Oscillospiraceae incertae sedis</taxon>
    </lineage>
</organism>
<dbReference type="InterPro" id="IPR050490">
    <property type="entry name" value="Bact_solute-bd_prot1"/>
</dbReference>
<reference evidence="3 5" key="2">
    <citation type="submission" date="2007-08" db="EMBL/GenBank/DDBJ databases">
        <authorList>
            <person name="Fulton L."/>
            <person name="Clifton S."/>
            <person name="Fulton B."/>
            <person name="Xu J."/>
            <person name="Minx P."/>
            <person name="Pepin K.H."/>
            <person name="Johnson M."/>
            <person name="Thiruvilangam P."/>
            <person name="Bhonagiri V."/>
            <person name="Nash W.E."/>
            <person name="Wang C."/>
            <person name="Mardis E.R."/>
            <person name="Wilson R.K."/>
        </authorList>
    </citation>
    <scope>NUCLEOTIDE SEQUENCE [LARGE SCALE GENOMIC DNA]</scope>
    <source>
        <strain evidence="3 5">DSM 753</strain>
    </source>
</reference>
<comment type="caution">
    <text evidence="3">The sequence shown here is derived from an EMBL/GenBank/DDBJ whole genome shotgun (WGS) entry which is preliminary data.</text>
</comment>
<dbReference type="PROSITE" id="PS51257">
    <property type="entry name" value="PROKAR_LIPOPROTEIN"/>
    <property type="match status" value="1"/>
</dbReference>
<feature type="region of interest" description="Disordered" evidence="1">
    <location>
        <begin position="23"/>
        <end position="50"/>
    </location>
</feature>
<dbReference type="PANTHER" id="PTHR43649">
    <property type="entry name" value="ARABINOSE-BINDING PROTEIN-RELATED"/>
    <property type="match status" value="1"/>
</dbReference>
<dbReference type="Gene3D" id="3.40.190.10">
    <property type="entry name" value="Periplasmic binding protein-like II"/>
    <property type="match status" value="2"/>
</dbReference>
<dbReference type="HOGENOM" id="CLU_031285_12_0_9"/>
<feature type="chain" id="PRO_5041856745" evidence="2">
    <location>
        <begin position="20"/>
        <end position="461"/>
    </location>
</feature>
<accession>A7VQU8</accession>
<dbReference type="AlphaFoldDB" id="A7VQU8"/>
<dbReference type="EMBL" id="NOXF01000003">
    <property type="protein sequence ID" value="PEQ25084.1"/>
    <property type="molecule type" value="Genomic_DNA"/>
</dbReference>
<dbReference type="EMBL" id="ABCB02000016">
    <property type="protein sequence ID" value="EDO62070.1"/>
    <property type="molecule type" value="Genomic_DNA"/>
</dbReference>
<reference evidence="3 5" key="1">
    <citation type="submission" date="2007-08" db="EMBL/GenBank/DDBJ databases">
        <title>Draft genome sequence of Clostridium leptum (DSM 753).</title>
        <authorList>
            <person name="Sudarsanam P."/>
            <person name="Ley R."/>
            <person name="Guruge J."/>
            <person name="Turnbaugh P.J."/>
            <person name="Mahowald M."/>
            <person name="Liep D."/>
            <person name="Gordon J."/>
        </authorList>
    </citation>
    <scope>NUCLEOTIDE SEQUENCE [LARGE SCALE GENOMIC DNA]</scope>
    <source>
        <strain evidence="3 5">DSM 753</strain>
    </source>
</reference>
<gene>
    <name evidence="4" type="ORF">CH238_06500</name>
    <name evidence="3" type="ORF">CLOLEP_00930</name>
</gene>
<evidence type="ECO:0000256" key="1">
    <source>
        <dbReference type="SAM" id="MobiDB-lite"/>
    </source>
</evidence>
<dbReference type="eggNOG" id="COG1653">
    <property type="taxonomic scope" value="Bacteria"/>
</dbReference>
<keyword evidence="6" id="KW-1185">Reference proteome</keyword>
<keyword evidence="2" id="KW-0732">Signal</keyword>
<dbReference type="Proteomes" id="UP000220611">
    <property type="component" value="Unassembled WGS sequence"/>
</dbReference>
<sequence length="461" mass="49789">MKKTLSLLLAFCMLGAAGAGCSSSEAPSSSGEAPVSDTDASSGTGSSEGEASFEGVTLRFAPIWAADAESDLGREMIAEFQEKTGMTIEIEEVAGDEMKNKIAVDVAAGNEPDVWQFWPGATSQEFAKAGVLANVEEYFAKSKVIAKNHFSESALAPCTFDGQLLAVPRMGASAVLMINTEIFEQYGQKAPTTWDELMEAGAVFAENGVTTLNVGSKLGNPSHFFFNEIVCQFSSGVEDVNNLMSYDTATFDTEAMRYAAKLIEKMVDAGLFADDTLGSTGDWDPSTVYYDEGYAAMCYTLSWQFSSFSEETLAKSQIIGIPQIAETDREANHIQGTTNDCYEISAASWSDTSKQDAIVALMDFLLWDYEGAGAKAGYNITVDQKLNEEVDTSALSTPLMTDVLNWRDENDIQIDPMIWQSLPSLATQTDYCNALDELWAGTITGDEFIAKCEASLQENAG</sequence>
<name>A7VQU8_9FIRM</name>
<dbReference type="SUPFAM" id="SSF53850">
    <property type="entry name" value="Periplasmic binding protein-like II"/>
    <property type="match status" value="1"/>
</dbReference>
<evidence type="ECO:0000313" key="3">
    <source>
        <dbReference type="EMBL" id="EDO62070.1"/>
    </source>
</evidence>
<dbReference type="OrthoDB" id="2524388at2"/>
<evidence type="ECO:0000256" key="2">
    <source>
        <dbReference type="SAM" id="SignalP"/>
    </source>
</evidence>
<dbReference type="InterPro" id="IPR006059">
    <property type="entry name" value="SBP"/>
</dbReference>
<dbReference type="Proteomes" id="UP000003490">
    <property type="component" value="Unassembled WGS sequence"/>
</dbReference>
<evidence type="ECO:0000313" key="5">
    <source>
        <dbReference type="Proteomes" id="UP000003490"/>
    </source>
</evidence>
<protein>
    <submittedName>
        <fullName evidence="3">ABC transporter, solute-binding protein</fullName>
    </submittedName>
</protein>
<dbReference type="PANTHER" id="PTHR43649:SF12">
    <property type="entry name" value="DIACETYLCHITOBIOSE BINDING PROTEIN DASA"/>
    <property type="match status" value="1"/>
</dbReference>
<dbReference type="Pfam" id="PF13416">
    <property type="entry name" value="SBP_bac_8"/>
    <property type="match status" value="1"/>
</dbReference>
<reference evidence="4 6" key="3">
    <citation type="submission" date="2017-07" db="EMBL/GenBank/DDBJ databases">
        <title>Prevalence of linear plasmids in Cutibacterium (Propionibacterium) acnes isolates obtained from prostatic tissue.</title>
        <authorList>
            <person name="Davidsson S."/>
            <person name="Carlsson J."/>
            <person name="Molling P."/>
            <person name="Andren O."/>
            <person name="Andersson S.-O."/>
            <person name="Brzuszkiewicz E."/>
            <person name="Poehlein A."/>
            <person name="Al-Zeer M."/>
            <person name="Brinkmann V."/>
            <person name="Scavenius C."/>
            <person name="Nazipi S."/>
            <person name="Soderquist B."/>
            <person name="Bruggemann H."/>
        </authorList>
    </citation>
    <scope>NUCLEOTIDE SEQUENCE [LARGE SCALE GENOMIC DNA]</scope>
    <source>
        <strain evidence="4 6">DSM 753</strain>
    </source>
</reference>
<evidence type="ECO:0000313" key="6">
    <source>
        <dbReference type="Proteomes" id="UP000220611"/>
    </source>
</evidence>
<evidence type="ECO:0000313" key="4">
    <source>
        <dbReference type="EMBL" id="PEQ25084.1"/>
    </source>
</evidence>
<proteinExistence type="predicted"/>
<feature type="signal peptide" evidence="2">
    <location>
        <begin position="1"/>
        <end position="19"/>
    </location>
</feature>